<dbReference type="RefSeq" id="WP_255332186.1">
    <property type="nucleotide sequence ID" value="NZ_VOTZ01000007.1"/>
</dbReference>
<protein>
    <submittedName>
        <fullName evidence="3">PEGA domain-containing protein</fullName>
    </submittedName>
</protein>
<sequence>MEIHMVTIKHFLALIIAIAVILPAASAMVGGDKAWFLIHSNVDGASVFFGGEYQGVTTNGELYVEYFTTGTPVTYFMVTKDGYSPYTGQITHYPAKGEVVDLYATLQPAEPTPMPPPIGGSIGWYTVYANVDGASVYFDNDLKGTTANGELTVQVYVTATPYQTFRVSKAGYSDFTSQITDWPAAGETIKLHANLQPVAPTQPQPSPVSVLTIVAGAFGAAVLLAFRRK</sequence>
<dbReference type="InterPro" id="IPR013229">
    <property type="entry name" value="PEGA"/>
</dbReference>
<gene>
    <name evidence="3" type="ORF">FTO68_04465</name>
</gene>
<dbReference type="AlphaFoldDB" id="A0ABD4TH01"/>
<reference evidence="3 4" key="1">
    <citation type="submission" date="2019-08" db="EMBL/GenBank/DDBJ databases">
        <authorList>
            <person name="Chen S.-C."/>
            <person name="Lai M.-C."/>
            <person name="You Y.-T."/>
        </authorList>
    </citation>
    <scope>NUCLEOTIDE SEQUENCE [LARGE SCALE GENOMIC DNA]</scope>
    <source>
        <strain evidence="3 4">P2F9704a</strain>
    </source>
</reference>
<accession>A0ABD4TH01</accession>
<evidence type="ECO:0000313" key="4">
    <source>
        <dbReference type="Proteomes" id="UP001524383"/>
    </source>
</evidence>
<keyword evidence="1" id="KW-1133">Transmembrane helix</keyword>
<evidence type="ECO:0000256" key="1">
    <source>
        <dbReference type="SAM" id="Phobius"/>
    </source>
</evidence>
<name>A0ABD4TH01_9EURY</name>
<comment type="caution">
    <text evidence="3">The sequence shown here is derived from an EMBL/GenBank/DDBJ whole genome shotgun (WGS) entry which is preliminary data.</text>
</comment>
<proteinExistence type="predicted"/>
<dbReference type="Proteomes" id="UP001524383">
    <property type="component" value="Unassembled WGS sequence"/>
</dbReference>
<keyword evidence="1" id="KW-0812">Transmembrane</keyword>
<keyword evidence="4" id="KW-1185">Reference proteome</keyword>
<organism evidence="3 4">
    <name type="scientific">Methanocalculus taiwanensis</name>
    <dbReference type="NCBI Taxonomy" id="106207"/>
    <lineage>
        <taxon>Archaea</taxon>
        <taxon>Methanobacteriati</taxon>
        <taxon>Methanobacteriota</taxon>
        <taxon>Stenosarchaea group</taxon>
        <taxon>Methanomicrobia</taxon>
        <taxon>Methanomicrobiales</taxon>
        <taxon>Methanocalculaceae</taxon>
        <taxon>Methanocalculus</taxon>
    </lineage>
</organism>
<dbReference type="EMBL" id="VOTZ01000007">
    <property type="protein sequence ID" value="MCQ1538243.1"/>
    <property type="molecule type" value="Genomic_DNA"/>
</dbReference>
<feature type="transmembrane region" description="Helical" evidence="1">
    <location>
        <begin position="208"/>
        <end position="226"/>
    </location>
</feature>
<keyword evidence="1" id="KW-0472">Membrane</keyword>
<dbReference type="Pfam" id="PF08308">
    <property type="entry name" value="PEGA"/>
    <property type="match status" value="1"/>
</dbReference>
<evidence type="ECO:0000259" key="2">
    <source>
        <dbReference type="Pfam" id="PF08308"/>
    </source>
</evidence>
<feature type="domain" description="PEGA" evidence="2">
    <location>
        <begin position="125"/>
        <end position="197"/>
    </location>
</feature>
<evidence type="ECO:0000313" key="3">
    <source>
        <dbReference type="EMBL" id="MCQ1538243.1"/>
    </source>
</evidence>